<keyword evidence="8" id="KW-1185">Reference proteome</keyword>
<dbReference type="InterPro" id="IPR017981">
    <property type="entry name" value="GPCR_2-like_7TM"/>
</dbReference>
<evidence type="ECO:0000256" key="1">
    <source>
        <dbReference type="ARBA" id="ARBA00004141"/>
    </source>
</evidence>
<keyword evidence="3 6" id="KW-1133">Transmembrane helix</keyword>
<keyword evidence="2 6" id="KW-0812">Transmembrane</keyword>
<organism evidence="8 9">
    <name type="scientific">Saccoglossus kowalevskii</name>
    <name type="common">Acorn worm</name>
    <dbReference type="NCBI Taxonomy" id="10224"/>
    <lineage>
        <taxon>Eukaryota</taxon>
        <taxon>Metazoa</taxon>
        <taxon>Hemichordata</taxon>
        <taxon>Enteropneusta</taxon>
        <taxon>Harrimaniidae</taxon>
        <taxon>Saccoglossus</taxon>
    </lineage>
</organism>
<sequence>MSKACQSYSATVYHDLTGNMYKNPHCATCLGVRNDIHCGGEFDGARISGVGISFSMLLDFNSHTGLRLTSGDDIVVESHVTCDEHQVYDPVANLCRQLSCSQGFELTDGACIQIMSAPVRLSDEQNRSEGFLQLVAFLESHIAKSDDFNIEHHMASIFTNILNIPMEYVTSPSLEVYSNTEKHFLSTSSYSYVYSFFIPVSHINIASLAVSLEQNLRYENWYSDKMIAITYVSIGETNKDGNYTCTDSDHRIMTHTIQEIKETDKGTMFYSNDTRIWYQDQNTHWQMYSTYRNVSWEHIVIVGVCESSHHQSQLIECTLVNLGSNYIEFVGEYNHSMYYSPTETIFGPGEFQIRNGTLYVCNTFNQNGTMTSQRQVVFFQYSISQTILTAVGSCLSILFLLLSLATYCVFHSLRNIPGKTIMNLIIALLVGQSFLLFTSSHSDEFCIIIAITLHYSWLAAFFWMNVMAFDICQTFRRNVRLHGTNDRNALLYKYMMYAWGTPALIVLICIILNFSTSTLIGYGTGYTCWLADPVSLIVSFMVPIAIIILFNLVYFLRTVFAIWSTSRVAQQATKKTKASNIRGQLLLYIKLSTIMGFTWIFGFIGAFTALPGFWYLFIILNSTQGVFIFFAFTCNKRVVRMWQRKVRAKKRRVKQKRGQTGVTPSTSTSKTKSTEISMRVTSV</sequence>
<dbReference type="CDD" id="cd15039">
    <property type="entry name" value="7tmB3_Methuselah-like"/>
    <property type="match status" value="1"/>
</dbReference>
<protein>
    <submittedName>
        <fullName evidence="9">Uncharacterized protein LOC102805617</fullName>
    </submittedName>
</protein>
<name>A0ABM0MF66_SACKO</name>
<dbReference type="Gene3D" id="1.20.1070.10">
    <property type="entry name" value="Rhodopsin 7-helix transmembrane proteins"/>
    <property type="match status" value="1"/>
</dbReference>
<keyword evidence="4 6" id="KW-0472">Membrane</keyword>
<dbReference type="PANTHER" id="PTHR45902">
    <property type="entry name" value="LATROPHILIN RECEPTOR-LIKE PROTEIN A"/>
    <property type="match status" value="1"/>
</dbReference>
<feature type="transmembrane region" description="Helical" evidence="6">
    <location>
        <begin position="490"/>
        <end position="514"/>
    </location>
</feature>
<evidence type="ECO:0000256" key="6">
    <source>
        <dbReference type="SAM" id="Phobius"/>
    </source>
</evidence>
<feature type="transmembrane region" description="Helical" evidence="6">
    <location>
        <begin position="534"/>
        <end position="564"/>
    </location>
</feature>
<dbReference type="InterPro" id="IPR053231">
    <property type="entry name" value="GPCR_LN-TM7"/>
</dbReference>
<evidence type="ECO:0000313" key="8">
    <source>
        <dbReference type="Proteomes" id="UP000694865"/>
    </source>
</evidence>
<feature type="domain" description="G-protein coupled receptors family 2 profile 2" evidence="7">
    <location>
        <begin position="385"/>
        <end position="636"/>
    </location>
</feature>
<dbReference type="SUPFAM" id="SSF81321">
    <property type="entry name" value="Family A G protein-coupled receptor-like"/>
    <property type="match status" value="1"/>
</dbReference>
<evidence type="ECO:0000256" key="2">
    <source>
        <dbReference type="ARBA" id="ARBA00022692"/>
    </source>
</evidence>
<feature type="transmembrane region" description="Helical" evidence="6">
    <location>
        <begin position="447"/>
        <end position="469"/>
    </location>
</feature>
<feature type="transmembrane region" description="Helical" evidence="6">
    <location>
        <begin position="387"/>
        <end position="409"/>
    </location>
</feature>
<dbReference type="PANTHER" id="PTHR45902:SF1">
    <property type="entry name" value="LATROPHILIN RECEPTOR-LIKE PROTEIN A"/>
    <property type="match status" value="1"/>
</dbReference>
<gene>
    <name evidence="9" type="primary">LOC102805617</name>
</gene>
<comment type="subcellular location">
    <subcellularLocation>
        <location evidence="1">Membrane</location>
        <topology evidence="1">Multi-pass membrane protein</topology>
    </subcellularLocation>
</comment>
<feature type="region of interest" description="Disordered" evidence="5">
    <location>
        <begin position="651"/>
        <end position="683"/>
    </location>
</feature>
<feature type="transmembrane region" description="Helical" evidence="6">
    <location>
        <begin position="613"/>
        <end position="634"/>
    </location>
</feature>
<evidence type="ECO:0000256" key="3">
    <source>
        <dbReference type="ARBA" id="ARBA00022989"/>
    </source>
</evidence>
<proteinExistence type="predicted"/>
<dbReference type="Proteomes" id="UP000694865">
    <property type="component" value="Unplaced"/>
</dbReference>
<dbReference type="InterPro" id="IPR000832">
    <property type="entry name" value="GPCR_2_secretin-like"/>
</dbReference>
<reference evidence="9" key="1">
    <citation type="submission" date="2025-08" db="UniProtKB">
        <authorList>
            <consortium name="RefSeq"/>
        </authorList>
    </citation>
    <scope>IDENTIFICATION</scope>
    <source>
        <tissue evidence="9">Testes</tissue>
    </source>
</reference>
<evidence type="ECO:0000256" key="4">
    <source>
        <dbReference type="ARBA" id="ARBA00023136"/>
    </source>
</evidence>
<feature type="transmembrane region" description="Helical" evidence="6">
    <location>
        <begin position="421"/>
        <end position="441"/>
    </location>
</feature>
<dbReference type="RefSeq" id="XP_006818657.1">
    <property type="nucleotide sequence ID" value="XM_006818594.1"/>
</dbReference>
<evidence type="ECO:0000313" key="9">
    <source>
        <dbReference type="RefSeq" id="XP_006818657.1"/>
    </source>
</evidence>
<evidence type="ECO:0000259" key="7">
    <source>
        <dbReference type="PROSITE" id="PS50261"/>
    </source>
</evidence>
<dbReference type="PROSITE" id="PS50261">
    <property type="entry name" value="G_PROTEIN_RECEP_F2_4"/>
    <property type="match status" value="1"/>
</dbReference>
<dbReference type="GeneID" id="102805617"/>
<dbReference type="Pfam" id="PF00002">
    <property type="entry name" value="7tm_2"/>
    <property type="match status" value="1"/>
</dbReference>
<dbReference type="PRINTS" id="PR00249">
    <property type="entry name" value="GPCRSECRETIN"/>
</dbReference>
<feature type="transmembrane region" description="Helical" evidence="6">
    <location>
        <begin position="585"/>
        <end position="607"/>
    </location>
</feature>
<evidence type="ECO:0000256" key="5">
    <source>
        <dbReference type="SAM" id="MobiDB-lite"/>
    </source>
</evidence>
<accession>A0ABM0MF66</accession>